<feature type="transmembrane region" description="Helical" evidence="1">
    <location>
        <begin position="50"/>
        <end position="69"/>
    </location>
</feature>
<accession>A0A0B5QH28</accession>
<organism evidence="2 3">
    <name type="scientific">Clostridium beijerinckii</name>
    <name type="common">Clostridium MP</name>
    <dbReference type="NCBI Taxonomy" id="1520"/>
    <lineage>
        <taxon>Bacteria</taxon>
        <taxon>Bacillati</taxon>
        <taxon>Bacillota</taxon>
        <taxon>Clostridia</taxon>
        <taxon>Eubacteriales</taxon>
        <taxon>Clostridiaceae</taxon>
        <taxon>Clostridium</taxon>
    </lineage>
</organism>
<sequence>MFLVKIIDIVILLISWIFGFSILVIFDLIYTFKYSFPNDPIFQHPSYEGIIRGILSVVAYFILMFILYYKKKSKGTVYPRRFIFINTIIFISGLVLFFFFGLPLVSPHVINQF</sequence>
<dbReference type="EMBL" id="CP010086">
    <property type="protein sequence ID" value="AJH00226.1"/>
    <property type="molecule type" value="Genomic_DNA"/>
</dbReference>
<feature type="transmembrane region" description="Helical" evidence="1">
    <location>
        <begin position="7"/>
        <end position="30"/>
    </location>
</feature>
<evidence type="ECO:0000313" key="2">
    <source>
        <dbReference type="EMBL" id="AJH00226.1"/>
    </source>
</evidence>
<dbReference type="RefSeq" id="WP_041897903.1">
    <property type="nucleotide sequence ID" value="NZ_CP010086.2"/>
</dbReference>
<dbReference type="Proteomes" id="UP000031866">
    <property type="component" value="Chromosome"/>
</dbReference>
<protein>
    <submittedName>
        <fullName evidence="2">Uncharacterized protein</fullName>
    </submittedName>
</protein>
<feature type="transmembrane region" description="Helical" evidence="1">
    <location>
        <begin position="81"/>
        <end position="105"/>
    </location>
</feature>
<keyword evidence="1" id="KW-0472">Membrane</keyword>
<dbReference type="OrthoDB" id="9989323at2"/>
<reference evidence="3" key="1">
    <citation type="submission" date="2014-12" db="EMBL/GenBank/DDBJ databases">
        <title>Genome sequence of Clostridium beijerinckii strain 59B.</title>
        <authorList>
            <person name="Little G.T."/>
            <person name="Minton N.P."/>
        </authorList>
    </citation>
    <scope>NUCLEOTIDE SEQUENCE [LARGE SCALE GENOMIC DNA]</scope>
    <source>
        <strain evidence="3">59B</strain>
    </source>
</reference>
<dbReference type="KEGG" id="cbei:LF65_03670"/>
<proteinExistence type="predicted"/>
<evidence type="ECO:0000256" key="1">
    <source>
        <dbReference type="SAM" id="Phobius"/>
    </source>
</evidence>
<gene>
    <name evidence="2" type="ORF">LF65_03670</name>
</gene>
<keyword evidence="1" id="KW-1133">Transmembrane helix</keyword>
<name>A0A0B5QH28_CLOBE</name>
<keyword evidence="1" id="KW-0812">Transmembrane</keyword>
<dbReference type="AlphaFoldDB" id="A0A0B5QH28"/>
<evidence type="ECO:0000313" key="3">
    <source>
        <dbReference type="Proteomes" id="UP000031866"/>
    </source>
</evidence>